<name>F4XKQ7_9CYAN</name>
<dbReference type="AlphaFoldDB" id="F4XKQ7"/>
<sequence length="208" mass="23022">MGMIFSNKGSSSSNCSNATPLEQLSLSPTISPTIDLAYPHHPEHQRRQTFTPVVLGINSLLLTKEGNMGTTSQAQDYESYIGLAVDVFQSQDSTFIKSLKDFLTVLPSPTYIEQVLLAAVYRLPEINLDACYWLLRHPDYLMPELDLVAVAMAVAIKKLQEQGLVLGQDFSIEPNGQLSLSTLAKDKLWFGSSTSDRLLLERIMQVGD</sequence>
<accession>F4XKQ7</accession>
<gene>
    <name evidence="1" type="ORF">LYNGBM3L_10560</name>
</gene>
<dbReference type="eggNOG" id="ENOG5032WW9">
    <property type="taxonomic scope" value="Bacteria"/>
</dbReference>
<dbReference type="Proteomes" id="UP000003959">
    <property type="component" value="Unassembled WGS sequence"/>
</dbReference>
<organism evidence="1 2">
    <name type="scientific">Moorena producens 3L</name>
    <dbReference type="NCBI Taxonomy" id="489825"/>
    <lineage>
        <taxon>Bacteria</taxon>
        <taxon>Bacillati</taxon>
        <taxon>Cyanobacteriota</taxon>
        <taxon>Cyanophyceae</taxon>
        <taxon>Coleofasciculales</taxon>
        <taxon>Coleofasciculaceae</taxon>
        <taxon>Moorena</taxon>
    </lineage>
</organism>
<reference evidence="2" key="1">
    <citation type="journal article" date="2011" name="Proc. Natl. Acad. Sci. U.S.A.">
        <title>Genomic insights into the physiology and ecology of the marine filamentous cyanobacterium Lyngbya majuscula.</title>
        <authorList>
            <person name="Jones A.C."/>
            <person name="Monroe E.A."/>
            <person name="Podell S."/>
            <person name="Hess W.R."/>
            <person name="Klages S."/>
            <person name="Esquenazi E."/>
            <person name="Niessen S."/>
            <person name="Hoover H."/>
            <person name="Rothmann M."/>
            <person name="Lasken R.S."/>
            <person name="Yates J.R.III."/>
            <person name="Reinhardt R."/>
            <person name="Kube M."/>
            <person name="Burkart M.D."/>
            <person name="Allen E.E."/>
            <person name="Dorrestein P.C."/>
            <person name="Gerwick W.H."/>
            <person name="Gerwick L."/>
        </authorList>
    </citation>
    <scope>NUCLEOTIDE SEQUENCE [LARGE SCALE GENOMIC DNA]</scope>
    <source>
        <strain evidence="2">3L</strain>
    </source>
</reference>
<keyword evidence="2" id="KW-1185">Reference proteome</keyword>
<protein>
    <submittedName>
        <fullName evidence="1">Uncharacterized protein</fullName>
    </submittedName>
</protein>
<evidence type="ECO:0000313" key="1">
    <source>
        <dbReference type="EMBL" id="EGJ34912.1"/>
    </source>
</evidence>
<evidence type="ECO:0000313" key="2">
    <source>
        <dbReference type="Proteomes" id="UP000003959"/>
    </source>
</evidence>
<dbReference type="HOGENOM" id="CLU_1319731_0_0_3"/>
<proteinExistence type="predicted"/>
<dbReference type="EMBL" id="GL890825">
    <property type="protein sequence ID" value="EGJ34912.1"/>
    <property type="molecule type" value="Genomic_DNA"/>
</dbReference>